<keyword evidence="10" id="KW-1185">Reference proteome</keyword>
<evidence type="ECO:0000256" key="2">
    <source>
        <dbReference type="ARBA" id="ARBA00022475"/>
    </source>
</evidence>
<dbReference type="InterPro" id="IPR003838">
    <property type="entry name" value="ABC3_permease_C"/>
</dbReference>
<gene>
    <name evidence="9" type="ORF">CEE69_30485</name>
</gene>
<name>A0A2G1VXP5_9BACT</name>
<evidence type="ECO:0000259" key="8">
    <source>
        <dbReference type="Pfam" id="PF12704"/>
    </source>
</evidence>
<dbReference type="RefSeq" id="WP_099264330.1">
    <property type="nucleotide sequence ID" value="NZ_NIZW01000046.1"/>
</dbReference>
<organism evidence="9 10">
    <name type="scientific">Rhodopirellula bahusiensis</name>
    <dbReference type="NCBI Taxonomy" id="2014065"/>
    <lineage>
        <taxon>Bacteria</taxon>
        <taxon>Pseudomonadati</taxon>
        <taxon>Planctomycetota</taxon>
        <taxon>Planctomycetia</taxon>
        <taxon>Pirellulales</taxon>
        <taxon>Pirellulaceae</taxon>
        <taxon>Rhodopirellula</taxon>
    </lineage>
</organism>
<comment type="caution">
    <text evidence="9">The sequence shown here is derived from an EMBL/GenBank/DDBJ whole genome shotgun (WGS) entry which is preliminary data.</text>
</comment>
<dbReference type="AlphaFoldDB" id="A0A2G1VXP5"/>
<comment type="subcellular location">
    <subcellularLocation>
        <location evidence="1">Cell membrane</location>
        <topology evidence="1">Multi-pass membrane protein</topology>
    </subcellularLocation>
</comment>
<evidence type="ECO:0000256" key="3">
    <source>
        <dbReference type="ARBA" id="ARBA00022692"/>
    </source>
</evidence>
<dbReference type="GO" id="GO:0005886">
    <property type="term" value="C:plasma membrane"/>
    <property type="evidence" value="ECO:0007669"/>
    <property type="project" value="UniProtKB-SubCell"/>
</dbReference>
<proteinExistence type="predicted"/>
<dbReference type="InterPro" id="IPR025857">
    <property type="entry name" value="MacB_PCD"/>
</dbReference>
<feature type="domain" description="ABC3 transporter permease C-terminal" evidence="7">
    <location>
        <begin position="256"/>
        <end position="369"/>
    </location>
</feature>
<dbReference type="Pfam" id="PF12704">
    <property type="entry name" value="MacB_PCD"/>
    <property type="match status" value="1"/>
</dbReference>
<keyword evidence="3 6" id="KW-0812">Transmembrane</keyword>
<accession>A0A2G1VXP5</accession>
<feature type="transmembrane region" description="Helical" evidence="6">
    <location>
        <begin position="16"/>
        <end position="36"/>
    </location>
</feature>
<evidence type="ECO:0000256" key="5">
    <source>
        <dbReference type="ARBA" id="ARBA00023136"/>
    </source>
</evidence>
<feature type="transmembrane region" description="Helical" evidence="6">
    <location>
        <begin position="294"/>
        <end position="327"/>
    </location>
</feature>
<dbReference type="PANTHER" id="PTHR43738:SF3">
    <property type="entry name" value="ABC TRANSPORTER PERMEASE"/>
    <property type="match status" value="1"/>
</dbReference>
<evidence type="ECO:0000313" key="10">
    <source>
        <dbReference type="Proteomes" id="UP000225740"/>
    </source>
</evidence>
<dbReference type="OrthoDB" id="251089at2"/>
<evidence type="ECO:0000256" key="6">
    <source>
        <dbReference type="SAM" id="Phobius"/>
    </source>
</evidence>
<dbReference type="InterPro" id="IPR051125">
    <property type="entry name" value="ABC-4/HrtB_transporter"/>
</dbReference>
<protein>
    <submittedName>
        <fullName evidence="9">ABC transporter substrate-binding protein</fullName>
    </submittedName>
</protein>
<dbReference type="GeneID" id="90612144"/>
<dbReference type="EMBL" id="NIZW01000046">
    <property type="protein sequence ID" value="PHQ31548.1"/>
    <property type="molecule type" value="Genomic_DNA"/>
</dbReference>
<keyword evidence="4 6" id="KW-1133">Transmembrane helix</keyword>
<evidence type="ECO:0000259" key="7">
    <source>
        <dbReference type="Pfam" id="PF02687"/>
    </source>
</evidence>
<feature type="transmembrane region" description="Helical" evidence="6">
    <location>
        <begin position="252"/>
        <end position="273"/>
    </location>
</feature>
<evidence type="ECO:0000256" key="4">
    <source>
        <dbReference type="ARBA" id="ARBA00022989"/>
    </source>
</evidence>
<evidence type="ECO:0000313" key="9">
    <source>
        <dbReference type="EMBL" id="PHQ31548.1"/>
    </source>
</evidence>
<keyword evidence="2" id="KW-1003">Cell membrane</keyword>
<keyword evidence="5 6" id="KW-0472">Membrane</keyword>
<feature type="domain" description="MacB-like periplasmic core" evidence="8">
    <location>
        <begin position="16"/>
        <end position="218"/>
    </location>
</feature>
<evidence type="ECO:0000256" key="1">
    <source>
        <dbReference type="ARBA" id="ARBA00004651"/>
    </source>
</evidence>
<dbReference type="Proteomes" id="UP000225740">
    <property type="component" value="Unassembled WGS sequence"/>
</dbReference>
<sequence length="377" mass="40647">MFRYVLKTLWRHRTRTLLTVTGAAVAMFVFCFVGSVQEGLHRLTTGSDADRNLIVFQENRFCPTSSRLPEDYERVIAEIPGVRDVMPIQVWTNNCRASLDIVVFNGADPKQIQQTRPLKLTSGDWQQFQSTRDAAIVGRNVAQRRGLKVGDQFTIGEISVRVAGVFESNVPSEENLIYTSLQFLQYTRGLDAAGLVTQHEVLLTDDADPDRVAAAIDQKLRAGAVATKTRRKGAFQASTLSDLVDLIGFAHWLGYACVALVLSLVATTTVMSVQDRIKEYAVLQTVGVRPLRAMRLVLAESTILCVVGGVAGTLLALAALGFGGFAIGAEGATIAFRPSLGLAATGTIVSLFVGMLAGLIPAIQAATVPIVNALRQA</sequence>
<dbReference type="PANTHER" id="PTHR43738">
    <property type="entry name" value="ABC TRANSPORTER, MEMBRANE PROTEIN"/>
    <property type="match status" value="1"/>
</dbReference>
<feature type="transmembrane region" description="Helical" evidence="6">
    <location>
        <begin position="347"/>
        <end position="371"/>
    </location>
</feature>
<reference evidence="9 10" key="1">
    <citation type="submission" date="2017-06" db="EMBL/GenBank/DDBJ databases">
        <title>Description of Rhodopirellula bahusiensis sp. nov.</title>
        <authorList>
            <person name="Kizina J."/>
            <person name="Harder J."/>
        </authorList>
    </citation>
    <scope>NUCLEOTIDE SEQUENCE [LARGE SCALE GENOMIC DNA]</scope>
    <source>
        <strain evidence="9 10">SWK21</strain>
    </source>
</reference>
<dbReference type="Pfam" id="PF02687">
    <property type="entry name" value="FtsX"/>
    <property type="match status" value="1"/>
</dbReference>